<accession>A0A0C2RHL0</accession>
<evidence type="ECO:0000313" key="2">
    <source>
        <dbReference type="Proteomes" id="UP000031938"/>
    </source>
</evidence>
<dbReference type="EMBL" id="JXRP01000009">
    <property type="protein sequence ID" value="KIL49660.1"/>
    <property type="molecule type" value="Genomic_DNA"/>
</dbReference>
<name>A0A0C2RHL0_9BACL</name>
<keyword evidence="2" id="KW-1185">Reference proteome</keyword>
<comment type="caution">
    <text evidence="1">The sequence shown here is derived from an EMBL/GenBank/DDBJ whole genome shotgun (WGS) entry which is preliminary data.</text>
</comment>
<reference evidence="1 2" key="1">
    <citation type="submission" date="2015-01" db="EMBL/GenBank/DDBJ databases">
        <title>Genome sequencing of Jeotgalibacillus soli.</title>
        <authorList>
            <person name="Goh K.M."/>
            <person name="Chan K.-G."/>
            <person name="Yaakop A.S."/>
            <person name="Ee R."/>
            <person name="Gan H.M."/>
            <person name="Chan C.S."/>
        </authorList>
    </citation>
    <scope>NUCLEOTIDE SEQUENCE [LARGE SCALE GENOMIC DNA]</scope>
    <source>
        <strain evidence="1 2">P9</strain>
    </source>
</reference>
<organism evidence="1 2">
    <name type="scientific">Jeotgalibacillus soli</name>
    <dbReference type="NCBI Taxonomy" id="889306"/>
    <lineage>
        <taxon>Bacteria</taxon>
        <taxon>Bacillati</taxon>
        <taxon>Bacillota</taxon>
        <taxon>Bacilli</taxon>
        <taxon>Bacillales</taxon>
        <taxon>Caryophanaceae</taxon>
        <taxon>Jeotgalibacillus</taxon>
    </lineage>
</organism>
<gene>
    <name evidence="1" type="ORF">KP78_11280</name>
</gene>
<protein>
    <submittedName>
        <fullName evidence="1">Uncharacterized protein</fullName>
    </submittedName>
</protein>
<dbReference type="AlphaFoldDB" id="A0A0C2RHL0"/>
<sequence>MEIYNGTFQNETNSGEGVATALLRKEGFTVRSEIELLEL</sequence>
<dbReference type="PATRIC" id="fig|889306.3.peg.1136"/>
<dbReference type="STRING" id="889306.KP78_11280"/>
<proteinExistence type="predicted"/>
<dbReference type="Proteomes" id="UP000031938">
    <property type="component" value="Unassembled WGS sequence"/>
</dbReference>
<evidence type="ECO:0000313" key="1">
    <source>
        <dbReference type="EMBL" id="KIL49660.1"/>
    </source>
</evidence>